<dbReference type="AlphaFoldDB" id="A0A0E9U2U0"/>
<protein>
    <submittedName>
        <fullName evidence="1">Uncharacterized protein</fullName>
    </submittedName>
</protein>
<organism evidence="1">
    <name type="scientific">Anguilla anguilla</name>
    <name type="common">European freshwater eel</name>
    <name type="synonym">Muraena anguilla</name>
    <dbReference type="NCBI Taxonomy" id="7936"/>
    <lineage>
        <taxon>Eukaryota</taxon>
        <taxon>Metazoa</taxon>
        <taxon>Chordata</taxon>
        <taxon>Craniata</taxon>
        <taxon>Vertebrata</taxon>
        <taxon>Euteleostomi</taxon>
        <taxon>Actinopterygii</taxon>
        <taxon>Neopterygii</taxon>
        <taxon>Teleostei</taxon>
        <taxon>Anguilliformes</taxon>
        <taxon>Anguillidae</taxon>
        <taxon>Anguilla</taxon>
    </lineage>
</organism>
<reference evidence="1" key="1">
    <citation type="submission" date="2014-11" db="EMBL/GenBank/DDBJ databases">
        <authorList>
            <person name="Amaro Gonzalez C."/>
        </authorList>
    </citation>
    <scope>NUCLEOTIDE SEQUENCE</scope>
</reference>
<dbReference type="EMBL" id="GBXM01048515">
    <property type="protein sequence ID" value="JAH60062.1"/>
    <property type="molecule type" value="Transcribed_RNA"/>
</dbReference>
<accession>A0A0E9U2U0</accession>
<reference evidence="1" key="2">
    <citation type="journal article" date="2015" name="Fish Shellfish Immunol.">
        <title>Early steps in the European eel (Anguilla anguilla)-Vibrio vulnificus interaction in the gills: Role of the RtxA13 toxin.</title>
        <authorList>
            <person name="Callol A."/>
            <person name="Pajuelo D."/>
            <person name="Ebbesson L."/>
            <person name="Teles M."/>
            <person name="MacKenzie S."/>
            <person name="Amaro C."/>
        </authorList>
    </citation>
    <scope>NUCLEOTIDE SEQUENCE</scope>
</reference>
<proteinExistence type="predicted"/>
<sequence length="28" mass="2927">MGQGGCQLTLRGPEIPPLCRLAAAKNCE</sequence>
<name>A0A0E9U2U0_ANGAN</name>
<evidence type="ECO:0000313" key="1">
    <source>
        <dbReference type="EMBL" id="JAH60062.1"/>
    </source>
</evidence>